<evidence type="ECO:0000256" key="5">
    <source>
        <dbReference type="ARBA" id="ARBA00022989"/>
    </source>
</evidence>
<feature type="transmembrane region" description="Helical" evidence="7">
    <location>
        <begin position="253"/>
        <end position="276"/>
    </location>
</feature>
<proteinExistence type="inferred from homology"/>
<feature type="transmembrane region" description="Helical" evidence="7">
    <location>
        <begin position="183"/>
        <end position="208"/>
    </location>
</feature>
<evidence type="ECO:0000259" key="8">
    <source>
        <dbReference type="PROSITE" id="PS50850"/>
    </source>
</evidence>
<organism evidence="9 10">
    <name type="scientific">Acrodontium crateriforme</name>
    <dbReference type="NCBI Taxonomy" id="150365"/>
    <lineage>
        <taxon>Eukaryota</taxon>
        <taxon>Fungi</taxon>
        <taxon>Dikarya</taxon>
        <taxon>Ascomycota</taxon>
        <taxon>Pezizomycotina</taxon>
        <taxon>Dothideomycetes</taxon>
        <taxon>Dothideomycetidae</taxon>
        <taxon>Mycosphaerellales</taxon>
        <taxon>Teratosphaeriaceae</taxon>
        <taxon>Acrodontium</taxon>
    </lineage>
</organism>
<keyword evidence="6 7" id="KW-0472">Membrane</keyword>
<dbReference type="FunFam" id="1.20.1250.20:FF:000140">
    <property type="entry name" value="Putative MFS phospholipid transporter"/>
    <property type="match status" value="1"/>
</dbReference>
<feature type="transmembrane region" description="Helical" evidence="7">
    <location>
        <begin position="114"/>
        <end position="134"/>
    </location>
</feature>
<dbReference type="PANTHER" id="PTHR23508">
    <property type="entry name" value="CARBOXYLIC ACID TRANSPORTER PROTEIN HOMOLOG"/>
    <property type="match status" value="1"/>
</dbReference>
<feature type="transmembrane region" description="Helical" evidence="7">
    <location>
        <begin position="304"/>
        <end position="325"/>
    </location>
</feature>
<evidence type="ECO:0000313" key="10">
    <source>
        <dbReference type="Proteomes" id="UP001303373"/>
    </source>
</evidence>
<feature type="transmembrane region" description="Helical" evidence="7">
    <location>
        <begin position="435"/>
        <end position="454"/>
    </location>
</feature>
<feature type="transmembrane region" description="Helical" evidence="7">
    <location>
        <begin position="82"/>
        <end position="102"/>
    </location>
</feature>
<evidence type="ECO:0000256" key="7">
    <source>
        <dbReference type="SAM" id="Phobius"/>
    </source>
</evidence>
<dbReference type="InterPro" id="IPR020846">
    <property type="entry name" value="MFS_dom"/>
</dbReference>
<feature type="transmembrane region" description="Helical" evidence="7">
    <location>
        <begin position="361"/>
        <end position="378"/>
    </location>
</feature>
<feature type="domain" description="Major facilitator superfamily (MFS) profile" evidence="8">
    <location>
        <begin position="44"/>
        <end position="459"/>
    </location>
</feature>
<reference evidence="9 10" key="1">
    <citation type="submission" date="2023-11" db="EMBL/GenBank/DDBJ databases">
        <title>An acidophilic fungus is an integral part of prey digestion in a carnivorous sundew plant.</title>
        <authorList>
            <person name="Tsai I.J."/>
        </authorList>
    </citation>
    <scope>NUCLEOTIDE SEQUENCE [LARGE SCALE GENOMIC DNA]</scope>
    <source>
        <strain evidence="9">169a</strain>
    </source>
</reference>
<evidence type="ECO:0000256" key="6">
    <source>
        <dbReference type="ARBA" id="ARBA00023136"/>
    </source>
</evidence>
<dbReference type="Pfam" id="PF00083">
    <property type="entry name" value="Sugar_tr"/>
    <property type="match status" value="2"/>
</dbReference>
<feature type="transmembrane region" description="Helical" evidence="7">
    <location>
        <begin position="399"/>
        <end position="423"/>
    </location>
</feature>
<gene>
    <name evidence="9" type="ORF">R9X50_00716600</name>
</gene>
<dbReference type="InterPro" id="IPR036259">
    <property type="entry name" value="MFS_trans_sf"/>
</dbReference>
<name>A0AAQ3MDQ8_9PEZI</name>
<dbReference type="EMBL" id="CP138591">
    <property type="protein sequence ID" value="WPH04277.1"/>
    <property type="molecule type" value="Genomic_DNA"/>
</dbReference>
<evidence type="ECO:0000256" key="1">
    <source>
        <dbReference type="ARBA" id="ARBA00004141"/>
    </source>
</evidence>
<feature type="transmembrane region" description="Helical" evidence="7">
    <location>
        <begin position="140"/>
        <end position="162"/>
    </location>
</feature>
<keyword evidence="5 7" id="KW-1133">Transmembrane helix</keyword>
<dbReference type="Gene3D" id="1.20.1250.20">
    <property type="entry name" value="MFS general substrate transporter like domains"/>
    <property type="match status" value="1"/>
</dbReference>
<evidence type="ECO:0000313" key="9">
    <source>
        <dbReference type="EMBL" id="WPH04277.1"/>
    </source>
</evidence>
<protein>
    <submittedName>
        <fullName evidence="9">MFS general substrate transporter</fullName>
    </submittedName>
</protein>
<feature type="transmembrane region" description="Helical" evidence="7">
    <location>
        <begin position="332"/>
        <end position="355"/>
    </location>
</feature>
<evidence type="ECO:0000256" key="2">
    <source>
        <dbReference type="ARBA" id="ARBA00010992"/>
    </source>
</evidence>
<dbReference type="GO" id="GO:0046943">
    <property type="term" value="F:carboxylic acid transmembrane transporter activity"/>
    <property type="evidence" value="ECO:0007669"/>
    <property type="project" value="TreeGrafter"/>
</dbReference>
<dbReference type="AlphaFoldDB" id="A0AAQ3MDQ8"/>
<evidence type="ECO:0000256" key="3">
    <source>
        <dbReference type="ARBA" id="ARBA00022448"/>
    </source>
</evidence>
<dbReference type="SUPFAM" id="SSF103473">
    <property type="entry name" value="MFS general substrate transporter"/>
    <property type="match status" value="1"/>
</dbReference>
<evidence type="ECO:0000256" key="4">
    <source>
        <dbReference type="ARBA" id="ARBA00022692"/>
    </source>
</evidence>
<comment type="subcellular location">
    <subcellularLocation>
        <location evidence="1">Membrane</location>
        <topology evidence="1">Multi-pass membrane protein</topology>
    </subcellularLocation>
</comment>
<dbReference type="Proteomes" id="UP001303373">
    <property type="component" value="Chromosome 12"/>
</dbReference>
<feature type="transmembrane region" description="Helical" evidence="7">
    <location>
        <begin position="214"/>
        <end position="233"/>
    </location>
</feature>
<dbReference type="InterPro" id="IPR005828">
    <property type="entry name" value="MFS_sugar_transport-like"/>
</dbReference>
<keyword evidence="10" id="KW-1185">Reference proteome</keyword>
<sequence>MVDHLADEKHPDDLVPPEYRAENLVTGVIPLEDTSKPRWERIRPALACGAGLFSDGYLQSVIGPVNTCFKLIYGDEYKKSTAAQNVSAIAFAGTVVGQLVFGYTSDKYSRKWSLMVSTIILFVFAVLGAGAYGYHGSHTGLFAALTAYRFLLGIGIGGEYPAGSVGCAESSGELKAGHRNRWFVLFTNVQIDIGFIIGVLVPMIVARITDNLEVVWRVSLGIGLIPPLSLMYLRLKLKEPEAANRETFRQTRLPYWLALKFYGPRLAVVCTIWFIYDFLTYPFSIYSTTFIQIIQPKQALWQTFGWSVLINFFYLPGALIGSWVADWLGPQLALSIFVAAQGILGFIMAACEPYLATEKYVGAFVVVFGVFLMLGEIGPGDNIGLIASKSCATGIRGQYYAIAAALGKVGALVGTYIFPIIIADGGDSVTKQNQYPFWVASSLCLFSATIVWLLPKINQDTIEQEDAKFRAYLTAHGYDVSKMGTLEWQEKRRESVSHNEYVQ</sequence>
<keyword evidence="4 7" id="KW-0812">Transmembrane</keyword>
<accession>A0AAQ3MDQ8</accession>
<dbReference type="PROSITE" id="PS50850">
    <property type="entry name" value="MFS"/>
    <property type="match status" value="1"/>
</dbReference>
<comment type="similarity">
    <text evidence="2">Belongs to the major facilitator superfamily. Sugar transporter (TC 2.A.1.1) family.</text>
</comment>
<keyword evidence="3" id="KW-0813">Transport</keyword>
<dbReference type="GO" id="GO:0005886">
    <property type="term" value="C:plasma membrane"/>
    <property type="evidence" value="ECO:0007669"/>
    <property type="project" value="TreeGrafter"/>
</dbReference>
<dbReference type="PANTHER" id="PTHR23508:SF10">
    <property type="entry name" value="CARBOXYLIC ACID TRANSPORTER PROTEIN HOMOLOG"/>
    <property type="match status" value="1"/>
</dbReference>